<dbReference type="GO" id="GO:0005525">
    <property type="term" value="F:GTP binding"/>
    <property type="evidence" value="ECO:0007669"/>
    <property type="project" value="UniProtKB-KW"/>
</dbReference>
<dbReference type="Pfam" id="PF12804">
    <property type="entry name" value="NTP_transf_3"/>
    <property type="match status" value="1"/>
</dbReference>
<name>A0A8J3LYH3_9MICO</name>
<dbReference type="GO" id="GO:0043814">
    <property type="term" value="F:phospholactate guanylyltransferase activity"/>
    <property type="evidence" value="ECO:0007669"/>
    <property type="project" value="InterPro"/>
</dbReference>
<evidence type="ECO:0000313" key="7">
    <source>
        <dbReference type="Proteomes" id="UP000617531"/>
    </source>
</evidence>
<keyword evidence="2 6" id="KW-0548">Nucleotidyltransferase</keyword>
<dbReference type="InterPro" id="IPR025877">
    <property type="entry name" value="MobA-like_NTP_Trfase"/>
</dbReference>
<accession>A0A8J3LYH3</accession>
<keyword evidence="7" id="KW-1185">Reference proteome</keyword>
<reference evidence="6" key="2">
    <citation type="submission" date="2020-09" db="EMBL/GenBank/DDBJ databases">
        <authorList>
            <person name="Sun Q."/>
            <person name="Zhou Y."/>
        </authorList>
    </citation>
    <scope>NUCLEOTIDE SEQUENCE</scope>
    <source>
        <strain evidence="6">CGMCC 1.16548</strain>
    </source>
</reference>
<keyword evidence="3" id="KW-0547">Nucleotide-binding</keyword>
<evidence type="ECO:0000256" key="1">
    <source>
        <dbReference type="ARBA" id="ARBA00022679"/>
    </source>
</evidence>
<evidence type="ECO:0000256" key="4">
    <source>
        <dbReference type="ARBA" id="ARBA00023134"/>
    </source>
</evidence>
<reference evidence="6" key="1">
    <citation type="journal article" date="2014" name="Int. J. Syst. Evol. Microbiol.">
        <title>Complete genome sequence of Corynebacterium casei LMG S-19264T (=DSM 44701T), isolated from a smear-ripened cheese.</title>
        <authorList>
            <consortium name="US DOE Joint Genome Institute (JGI-PGF)"/>
            <person name="Walter F."/>
            <person name="Albersmeier A."/>
            <person name="Kalinowski J."/>
            <person name="Ruckert C."/>
        </authorList>
    </citation>
    <scope>NUCLEOTIDE SEQUENCE</scope>
    <source>
        <strain evidence="6">CGMCC 1.16548</strain>
    </source>
</reference>
<sequence length="185" mass="19187">MIVIPLKPAGAGKSRLGTSEKTVRQLGIATVRAAVATPGVREVVVVTADPTTAADLTGMPRVRVVSEPAPRGLRLAIASALATIPPGVRRAVLLGDVPRLVPADLARALAQATRHPRAFVADAAGTGTTLVTAAPGVRWRSAFGRASASRHRALGLHQIPVPLRSSLRHDVDTPAQLAKALTRRG</sequence>
<feature type="domain" description="MobA-like NTP transferase" evidence="5">
    <location>
        <begin position="15"/>
        <end position="146"/>
    </location>
</feature>
<evidence type="ECO:0000256" key="2">
    <source>
        <dbReference type="ARBA" id="ARBA00022695"/>
    </source>
</evidence>
<dbReference type="PANTHER" id="PTHR40392">
    <property type="entry name" value="2-PHOSPHO-L-LACTATE GUANYLYLTRANSFERASE"/>
    <property type="match status" value="1"/>
</dbReference>
<evidence type="ECO:0000313" key="6">
    <source>
        <dbReference type="EMBL" id="GHF05849.1"/>
    </source>
</evidence>
<dbReference type="Gene3D" id="3.90.550.10">
    <property type="entry name" value="Spore Coat Polysaccharide Biosynthesis Protein SpsA, Chain A"/>
    <property type="match status" value="1"/>
</dbReference>
<organism evidence="6 7">
    <name type="scientific">Pseudolysinimonas yzui</name>
    <dbReference type="NCBI Taxonomy" id="2708254"/>
    <lineage>
        <taxon>Bacteria</taxon>
        <taxon>Bacillati</taxon>
        <taxon>Actinomycetota</taxon>
        <taxon>Actinomycetes</taxon>
        <taxon>Micrococcales</taxon>
        <taxon>Microbacteriaceae</taxon>
        <taxon>Pseudolysinimonas</taxon>
    </lineage>
</organism>
<dbReference type="PANTHER" id="PTHR40392:SF1">
    <property type="entry name" value="2-PHOSPHO-L-LACTATE GUANYLYLTRANSFERASE"/>
    <property type="match status" value="1"/>
</dbReference>
<keyword evidence="4" id="KW-0342">GTP-binding</keyword>
<dbReference type="EMBL" id="BNAI01000001">
    <property type="protein sequence ID" value="GHF05849.1"/>
    <property type="molecule type" value="Genomic_DNA"/>
</dbReference>
<comment type="caution">
    <text evidence="6">The sequence shown here is derived from an EMBL/GenBank/DDBJ whole genome shotgun (WGS) entry which is preliminary data.</text>
</comment>
<keyword evidence="1" id="KW-0808">Transferase</keyword>
<evidence type="ECO:0000259" key="5">
    <source>
        <dbReference type="Pfam" id="PF12804"/>
    </source>
</evidence>
<protein>
    <submittedName>
        <fullName evidence="6">2-phospho-L-lactate guanylyltransferase</fullName>
    </submittedName>
</protein>
<dbReference type="AlphaFoldDB" id="A0A8J3LYH3"/>
<dbReference type="InterPro" id="IPR029044">
    <property type="entry name" value="Nucleotide-diphossugar_trans"/>
</dbReference>
<dbReference type="Proteomes" id="UP000617531">
    <property type="component" value="Unassembled WGS sequence"/>
</dbReference>
<evidence type="ECO:0000256" key="3">
    <source>
        <dbReference type="ARBA" id="ARBA00022741"/>
    </source>
</evidence>
<gene>
    <name evidence="6" type="primary">cofC</name>
    <name evidence="6" type="ORF">GCM10011600_03010</name>
</gene>
<dbReference type="InterPro" id="IPR002835">
    <property type="entry name" value="CofC"/>
</dbReference>
<proteinExistence type="predicted"/>
<dbReference type="SUPFAM" id="SSF53448">
    <property type="entry name" value="Nucleotide-diphospho-sugar transferases"/>
    <property type="match status" value="1"/>
</dbReference>